<evidence type="ECO:0000256" key="2">
    <source>
        <dbReference type="ARBA" id="ARBA00022692"/>
    </source>
</evidence>
<evidence type="ECO:0000313" key="7">
    <source>
        <dbReference type="EMBL" id="CBY07796.1"/>
    </source>
</evidence>
<organism evidence="7">
    <name type="scientific">Oikopleura dioica</name>
    <name type="common">Tunicate</name>
    <dbReference type="NCBI Taxonomy" id="34765"/>
    <lineage>
        <taxon>Eukaryota</taxon>
        <taxon>Metazoa</taxon>
        <taxon>Chordata</taxon>
        <taxon>Tunicata</taxon>
        <taxon>Appendicularia</taxon>
        <taxon>Copelata</taxon>
        <taxon>Oikopleuridae</taxon>
        <taxon>Oikopleura</taxon>
    </lineage>
</organism>
<evidence type="ECO:0000256" key="3">
    <source>
        <dbReference type="ARBA" id="ARBA00022989"/>
    </source>
</evidence>
<feature type="transmembrane region" description="Helical" evidence="5">
    <location>
        <begin position="44"/>
        <end position="64"/>
    </location>
</feature>
<feature type="transmembrane region" description="Helical" evidence="5">
    <location>
        <begin position="184"/>
        <end position="206"/>
    </location>
</feature>
<dbReference type="GO" id="GO:0072345">
    <property type="term" value="F:NAADP-sensitive calcium-release channel activity"/>
    <property type="evidence" value="ECO:0007669"/>
    <property type="project" value="TreeGrafter"/>
</dbReference>
<dbReference type="InterPro" id="IPR039031">
    <property type="entry name" value="Mucolipin"/>
</dbReference>
<proteinExistence type="predicted"/>
<evidence type="ECO:0000256" key="4">
    <source>
        <dbReference type="ARBA" id="ARBA00023136"/>
    </source>
</evidence>
<dbReference type="GO" id="GO:0005765">
    <property type="term" value="C:lysosomal membrane"/>
    <property type="evidence" value="ECO:0007669"/>
    <property type="project" value="TreeGrafter"/>
</dbReference>
<keyword evidence="8" id="KW-1185">Reference proteome</keyword>
<name>E4X757_OIKDI</name>
<keyword evidence="3 5" id="KW-1133">Transmembrane helix</keyword>
<dbReference type="PANTHER" id="PTHR12127">
    <property type="entry name" value="MUCOLIPIN"/>
    <property type="match status" value="1"/>
</dbReference>
<dbReference type="GO" id="GO:0005886">
    <property type="term" value="C:plasma membrane"/>
    <property type="evidence" value="ECO:0007669"/>
    <property type="project" value="TreeGrafter"/>
</dbReference>
<dbReference type="AlphaFoldDB" id="E4X757"/>
<evidence type="ECO:0000313" key="8">
    <source>
        <dbReference type="Proteomes" id="UP000001307"/>
    </source>
</evidence>
<dbReference type="InterPro" id="IPR005821">
    <property type="entry name" value="Ion_trans_dom"/>
</dbReference>
<comment type="subcellular location">
    <subcellularLocation>
        <location evidence="1">Membrane</location>
        <topology evidence="1">Multi-pass membrane protein</topology>
    </subcellularLocation>
</comment>
<sequence length="273" mass="31183">MSTMLVIRSLFRAQLLRRQFSTWHREKFDEQASLSDYNEFVDGWYILMLVSDVFVIIGTSLKLDVQTRQLPSVDDFQISCIFLGLSALLCYSGILRYLGYFRGYNILVLTLSHAMPKVFKFLTCALTLYFGYVVCGWLVLGPFNPKFRTLIITSQTLFSLLNGDDMFATFRMLEPGGPSFFSQFYLYSFICLFIYTVLSLFISVVMDSYETIKKNNGHRLHSRGIEKALDASASESESWPTDPHSFPFNHCFCVASADNQSSDDQPLLSATDE</sequence>
<feature type="transmembrane region" description="Helical" evidence="5">
    <location>
        <begin position="76"/>
        <end position="98"/>
    </location>
</feature>
<dbReference type="PANTHER" id="PTHR12127:SF7">
    <property type="entry name" value="SD02261P"/>
    <property type="match status" value="1"/>
</dbReference>
<keyword evidence="4 5" id="KW-0472">Membrane</keyword>
<dbReference type="InParanoid" id="E4X757"/>
<keyword evidence="2 5" id="KW-0812">Transmembrane</keyword>
<dbReference type="Gene3D" id="1.10.287.70">
    <property type="match status" value="1"/>
</dbReference>
<reference evidence="7" key="1">
    <citation type="journal article" date="2010" name="Science">
        <title>Plasticity of animal genome architecture unmasked by rapid evolution of a pelagic tunicate.</title>
        <authorList>
            <person name="Denoeud F."/>
            <person name="Henriet S."/>
            <person name="Mungpakdee S."/>
            <person name="Aury J.M."/>
            <person name="Da Silva C."/>
            <person name="Brinkmann H."/>
            <person name="Mikhaleva J."/>
            <person name="Olsen L.C."/>
            <person name="Jubin C."/>
            <person name="Canestro C."/>
            <person name="Bouquet J.M."/>
            <person name="Danks G."/>
            <person name="Poulain J."/>
            <person name="Campsteijn C."/>
            <person name="Adamski M."/>
            <person name="Cross I."/>
            <person name="Yadetie F."/>
            <person name="Muffato M."/>
            <person name="Louis A."/>
            <person name="Butcher S."/>
            <person name="Tsagkogeorga G."/>
            <person name="Konrad A."/>
            <person name="Singh S."/>
            <person name="Jensen M.F."/>
            <person name="Cong E.H."/>
            <person name="Eikeseth-Otteraa H."/>
            <person name="Noel B."/>
            <person name="Anthouard V."/>
            <person name="Porcel B.M."/>
            <person name="Kachouri-Lafond R."/>
            <person name="Nishino A."/>
            <person name="Ugolini M."/>
            <person name="Chourrout P."/>
            <person name="Nishida H."/>
            <person name="Aasland R."/>
            <person name="Huzurbazar S."/>
            <person name="Westhof E."/>
            <person name="Delsuc F."/>
            <person name="Lehrach H."/>
            <person name="Reinhardt R."/>
            <person name="Weissenbach J."/>
            <person name="Roy S.W."/>
            <person name="Artiguenave F."/>
            <person name="Postlethwait J.H."/>
            <person name="Manak J.R."/>
            <person name="Thompson E.M."/>
            <person name="Jaillon O."/>
            <person name="Du Pasquier L."/>
            <person name="Boudinot P."/>
            <person name="Liberles D.A."/>
            <person name="Volff J.N."/>
            <person name="Philippe H."/>
            <person name="Lenhard B."/>
            <person name="Roest Crollius H."/>
            <person name="Wincker P."/>
            <person name="Chourrout D."/>
        </authorList>
    </citation>
    <scope>NUCLEOTIDE SEQUENCE [LARGE SCALE GENOMIC DNA]</scope>
</reference>
<protein>
    <recommendedName>
        <fullName evidence="6">Ion transport domain-containing protein</fullName>
    </recommendedName>
</protein>
<accession>E4X757</accession>
<dbReference type="Pfam" id="PF00520">
    <property type="entry name" value="Ion_trans"/>
    <property type="match status" value="1"/>
</dbReference>
<dbReference type="Proteomes" id="UP000001307">
    <property type="component" value="Unassembled WGS sequence"/>
</dbReference>
<evidence type="ECO:0000259" key="6">
    <source>
        <dbReference type="Pfam" id="PF00520"/>
    </source>
</evidence>
<dbReference type="OrthoDB" id="263481at2759"/>
<evidence type="ECO:0000256" key="5">
    <source>
        <dbReference type="SAM" id="Phobius"/>
    </source>
</evidence>
<feature type="domain" description="Ion transport" evidence="6">
    <location>
        <begin position="40"/>
        <end position="215"/>
    </location>
</feature>
<feature type="transmembrane region" description="Helical" evidence="5">
    <location>
        <begin position="118"/>
        <end position="140"/>
    </location>
</feature>
<evidence type="ECO:0000256" key="1">
    <source>
        <dbReference type="ARBA" id="ARBA00004141"/>
    </source>
</evidence>
<gene>
    <name evidence="7" type="ORF">GSOID_T00003148001</name>
</gene>
<dbReference type="EMBL" id="FN653027">
    <property type="protein sequence ID" value="CBY07796.1"/>
    <property type="molecule type" value="Genomic_DNA"/>
</dbReference>